<feature type="compositionally biased region" description="Polar residues" evidence="1">
    <location>
        <begin position="931"/>
        <end position="948"/>
    </location>
</feature>
<feature type="compositionally biased region" description="Basic residues" evidence="1">
    <location>
        <begin position="1055"/>
        <end position="1064"/>
    </location>
</feature>
<dbReference type="SMART" id="SM00233">
    <property type="entry name" value="PH"/>
    <property type="match status" value="1"/>
</dbReference>
<feature type="region of interest" description="Disordered" evidence="1">
    <location>
        <begin position="340"/>
        <end position="366"/>
    </location>
</feature>
<feature type="compositionally biased region" description="Polar residues" evidence="1">
    <location>
        <begin position="555"/>
        <end position="571"/>
    </location>
</feature>
<proteinExistence type="predicted"/>
<feature type="compositionally biased region" description="Polar residues" evidence="1">
    <location>
        <begin position="1019"/>
        <end position="1035"/>
    </location>
</feature>
<feature type="domain" description="PH" evidence="2">
    <location>
        <begin position="162"/>
        <end position="286"/>
    </location>
</feature>
<feature type="compositionally biased region" description="Low complexity" evidence="1">
    <location>
        <begin position="886"/>
        <end position="896"/>
    </location>
</feature>
<feature type="compositionally biased region" description="Low complexity" evidence="1">
    <location>
        <begin position="1531"/>
        <end position="1545"/>
    </location>
</feature>
<feature type="region of interest" description="Disordered" evidence="1">
    <location>
        <begin position="801"/>
        <end position="825"/>
    </location>
</feature>
<organism evidence="3 4">
    <name type="scientific">Russula ochroleuca</name>
    <dbReference type="NCBI Taxonomy" id="152965"/>
    <lineage>
        <taxon>Eukaryota</taxon>
        <taxon>Fungi</taxon>
        <taxon>Dikarya</taxon>
        <taxon>Basidiomycota</taxon>
        <taxon>Agaricomycotina</taxon>
        <taxon>Agaricomycetes</taxon>
        <taxon>Russulales</taxon>
        <taxon>Russulaceae</taxon>
        <taxon>Russula</taxon>
    </lineage>
</organism>
<feature type="compositionally biased region" description="Polar residues" evidence="1">
    <location>
        <begin position="122"/>
        <end position="141"/>
    </location>
</feature>
<dbReference type="Gene3D" id="2.30.29.30">
    <property type="entry name" value="Pleckstrin-homology domain (PH domain)/Phosphotyrosine-binding domain (PTB)"/>
    <property type="match status" value="1"/>
</dbReference>
<reference evidence="3" key="1">
    <citation type="submission" date="2019-10" db="EMBL/GenBank/DDBJ databases">
        <authorList>
            <consortium name="DOE Joint Genome Institute"/>
            <person name="Kuo A."/>
            <person name="Miyauchi S."/>
            <person name="Kiss E."/>
            <person name="Drula E."/>
            <person name="Kohler A."/>
            <person name="Sanchez-Garcia M."/>
            <person name="Andreopoulos B."/>
            <person name="Barry K.W."/>
            <person name="Bonito G."/>
            <person name="Buee M."/>
            <person name="Carver A."/>
            <person name="Chen C."/>
            <person name="Cichocki N."/>
            <person name="Clum A."/>
            <person name="Culley D."/>
            <person name="Crous P.W."/>
            <person name="Fauchery L."/>
            <person name="Girlanda M."/>
            <person name="Hayes R."/>
            <person name="Keri Z."/>
            <person name="LaButti K."/>
            <person name="Lipzen A."/>
            <person name="Lombard V."/>
            <person name="Magnuson J."/>
            <person name="Maillard F."/>
            <person name="Morin E."/>
            <person name="Murat C."/>
            <person name="Nolan M."/>
            <person name="Ohm R."/>
            <person name="Pangilinan J."/>
            <person name="Pereira M."/>
            <person name="Perotto S."/>
            <person name="Peter M."/>
            <person name="Riley R."/>
            <person name="Sitrit Y."/>
            <person name="Stielow B."/>
            <person name="Szollosi G."/>
            <person name="Zifcakova L."/>
            <person name="Stursova M."/>
            <person name="Spatafora J.W."/>
            <person name="Tedersoo L."/>
            <person name="Vaario L.-M."/>
            <person name="Yamada A."/>
            <person name="Yan M."/>
            <person name="Wang P."/>
            <person name="Xu J."/>
            <person name="Bruns T."/>
            <person name="Baldrian P."/>
            <person name="Vilgalys R."/>
            <person name="Henrissat B."/>
            <person name="Grigoriev I.V."/>
            <person name="Hibbett D."/>
            <person name="Nagy L.G."/>
            <person name="Martin F.M."/>
        </authorList>
    </citation>
    <scope>NUCLEOTIDE SEQUENCE</scope>
    <source>
        <strain evidence="3">Prilba</strain>
    </source>
</reference>
<dbReference type="SUPFAM" id="SSF50729">
    <property type="entry name" value="PH domain-like"/>
    <property type="match status" value="1"/>
</dbReference>
<feature type="region of interest" description="Disordered" evidence="1">
    <location>
        <begin position="1505"/>
        <end position="1562"/>
    </location>
</feature>
<feature type="compositionally biased region" description="Low complexity" evidence="1">
    <location>
        <begin position="809"/>
        <end position="820"/>
    </location>
</feature>
<reference evidence="3" key="2">
    <citation type="journal article" date="2020" name="Nat. Commun.">
        <title>Large-scale genome sequencing of mycorrhizal fungi provides insights into the early evolution of symbiotic traits.</title>
        <authorList>
            <person name="Miyauchi S."/>
            <person name="Kiss E."/>
            <person name="Kuo A."/>
            <person name="Drula E."/>
            <person name="Kohler A."/>
            <person name="Sanchez-Garcia M."/>
            <person name="Morin E."/>
            <person name="Andreopoulos B."/>
            <person name="Barry K.W."/>
            <person name="Bonito G."/>
            <person name="Buee M."/>
            <person name="Carver A."/>
            <person name="Chen C."/>
            <person name="Cichocki N."/>
            <person name="Clum A."/>
            <person name="Culley D."/>
            <person name="Crous P.W."/>
            <person name="Fauchery L."/>
            <person name="Girlanda M."/>
            <person name="Hayes R.D."/>
            <person name="Keri Z."/>
            <person name="LaButti K."/>
            <person name="Lipzen A."/>
            <person name="Lombard V."/>
            <person name="Magnuson J."/>
            <person name="Maillard F."/>
            <person name="Murat C."/>
            <person name="Nolan M."/>
            <person name="Ohm R.A."/>
            <person name="Pangilinan J."/>
            <person name="Pereira M.F."/>
            <person name="Perotto S."/>
            <person name="Peter M."/>
            <person name="Pfister S."/>
            <person name="Riley R."/>
            <person name="Sitrit Y."/>
            <person name="Stielow J.B."/>
            <person name="Szollosi G."/>
            <person name="Zifcakova L."/>
            <person name="Stursova M."/>
            <person name="Spatafora J.W."/>
            <person name="Tedersoo L."/>
            <person name="Vaario L.M."/>
            <person name="Yamada A."/>
            <person name="Yan M."/>
            <person name="Wang P."/>
            <person name="Xu J."/>
            <person name="Bruns T."/>
            <person name="Baldrian P."/>
            <person name="Vilgalys R."/>
            <person name="Dunand C."/>
            <person name="Henrissat B."/>
            <person name="Grigoriev I.V."/>
            <person name="Hibbett D."/>
            <person name="Nagy L.G."/>
            <person name="Martin F.M."/>
        </authorList>
    </citation>
    <scope>NUCLEOTIDE SEQUENCE</scope>
    <source>
        <strain evidence="3">Prilba</strain>
    </source>
</reference>
<sequence length="1562" mass="168252">MATAGSSPTPQWDSRNRGFIPPSQLQRLRQSSPLAREFVSSERPRSMATDSFPSQSSSTLRPSPTTASTHTRSSSFFSFLRSNDNSPSTVPARPAEPGPRHQPSDEIGRLTFDTRRPPQPQPSTSVLERSPSLPVTGQPQPMQLHPEIRSVVTLTHAHAHKVYMSGPMVRRIERLPDGHHPTKDEGWRDVWAQLGGTTLSIWDMKEIDEASKQGKEVPPTYINVTDAFVHVLGAVTIPVSGATPAQKYNNVVTVNTAGSNLLLFSCPNAASLISWASAFRLAAWEKTRLEEIYTAHLIRITLNDGRTAPSTLVRGRREGWVRIRIAGQTDWKHLWMVATSGPPQEVSGGGPPQPGTPPEPPQHKRRISSLFGRDNNHQYQPPSTQPIIAFYLSAKPKDRRRPFLTLRDVTQAFAVYPERPELINKSTLMKIEGTIGDEEIAMGMRKREAWILIMPELETGVPQANETIRWLIAFHDAFSLYGRPRAYSWDPRDEASMMFGYPVGPARDSLFLDRESAETMDPRTDRTSAVRSCLLSILSLRIQALSPQIVAPKLPNSNAPPTHPSLSSTEEPATGVPQDGSTSLPRIPSLGLGPSGPEATRRALTPIVESSGPERDPSRLPISGGTVTSSDNHASSPLSQETKVSSPISPPSAYTPTEATSVVSPPHEPEIEKSSINANTGKPISVTGMALTNSGSSEQPLVNDDNRAKDAHLTSPTSVHSLHSSAASPPSLSPANSSNPPTSVFPAQGPPRTPSPRLSILTSPHSMSDSPARPNQSFAEVAESLDTQSLTSPTVPYAAALQPSKLRQDSVQTSTDSSQDGAPGIFDEAGALYFIHQMEEQGPPDANPQPTPDMDNRDVTEISPYSQFVQTTAPLRPKTVSPPPRSVSSGRSLPPLDVSHRKPPSQQLPRTPTLEYGPERRPAGARAAPVSNRQETTSSAQPPRNGNIRQGKMSQLEDPDSDALAALTFLERHDDNDLDVPAPAPVPSTSSPAVSPPSHPREEPPSIVEPDTRPRTPESENASLYKSSFAPSRNAMQRKARTEAQQAAHDAATHRPGRGTAKAKNRPETVGAWGDSSEEEEEEEEDDDEDVDSDGQPVVPRDDRSVSNYAASLNQRSRLSTPRGPSPLASGGDAPPTQPAPRPPRNLPPVPIPRGQVYDGDAYGPRHMDQFEAGRRSYHEDGVSHIGPTPQGPIPTHAPAPIAPRHMWSQVLDPGHNPGAVPETSRGTFVKLDNPEQSMTKAFTPHGLLSAGLQDKEDRSAKRQEELARETGASLINVPNKPPPPQTGLLGAITAHERDRKREGGVGAALTEREREKRLAEDRQRKLDELQRQQLEHMQQGGSLYGQQLAGYNPMMNPMNPMMMGMNPMIPGYMGYPGMMPNFGNPQHMFAAQQAAQAYQQAMYSLSQAGSQIGGDGGSPAPLSPMMTGARLGPSPVPLNPMITGGMSGASPAPLNPMMTGGGMSAFDPRFSMMNMPMMNPMAMGMGMSNPGMMGAPMGMGIPMNGGGGFDPRMSQFDPGLQAPNPNFAQSGRSGSSLGLDPSPGAGDGARRSASASPRPPQ</sequence>
<dbReference type="Pfam" id="PF25381">
    <property type="entry name" value="PH_26"/>
    <property type="match status" value="1"/>
</dbReference>
<dbReference type="OrthoDB" id="5563754at2759"/>
<dbReference type="EMBL" id="WHVB01000002">
    <property type="protein sequence ID" value="KAF8486134.1"/>
    <property type="molecule type" value="Genomic_DNA"/>
</dbReference>
<dbReference type="InterPro" id="IPR058155">
    <property type="entry name" value="Skg3/CAF120-like_PH"/>
</dbReference>
<feature type="compositionally biased region" description="Polar residues" evidence="1">
    <location>
        <begin position="1106"/>
        <end position="1120"/>
    </location>
</feature>
<feature type="region of interest" description="Disordered" evidence="1">
    <location>
        <begin position="1"/>
        <end position="141"/>
    </location>
</feature>
<feature type="compositionally biased region" description="Basic and acidic residues" evidence="1">
    <location>
        <begin position="1164"/>
        <end position="1180"/>
    </location>
</feature>
<feature type="compositionally biased region" description="Polar residues" evidence="1">
    <location>
        <begin position="625"/>
        <end position="663"/>
    </location>
</feature>
<feature type="compositionally biased region" description="Basic and acidic residues" evidence="1">
    <location>
        <begin position="98"/>
        <end position="116"/>
    </location>
</feature>
<protein>
    <recommendedName>
        <fullName evidence="2">PH domain-containing protein</fullName>
    </recommendedName>
</protein>
<feature type="compositionally biased region" description="Polar residues" evidence="1">
    <location>
        <begin position="23"/>
        <end position="33"/>
    </location>
</feature>
<dbReference type="InterPro" id="IPR011993">
    <property type="entry name" value="PH-like_dom_sf"/>
</dbReference>
<feature type="region of interest" description="Disordered" evidence="1">
    <location>
        <begin position="551"/>
        <end position="777"/>
    </location>
</feature>
<feature type="compositionally biased region" description="Polar residues" evidence="1">
    <location>
        <begin position="1"/>
        <end position="13"/>
    </location>
</feature>
<feature type="compositionally biased region" description="Polar residues" evidence="1">
    <location>
        <begin position="690"/>
        <end position="700"/>
    </location>
</feature>
<feature type="compositionally biased region" description="Polar residues" evidence="1">
    <location>
        <begin position="48"/>
        <end position="60"/>
    </location>
</feature>
<feature type="compositionally biased region" description="Low complexity" evidence="1">
    <location>
        <begin position="717"/>
        <end position="744"/>
    </location>
</feature>
<feature type="region of interest" description="Disordered" evidence="1">
    <location>
        <begin position="837"/>
        <end position="1180"/>
    </location>
</feature>
<feature type="compositionally biased region" description="Low complexity" evidence="1">
    <location>
        <begin position="61"/>
        <end position="82"/>
    </location>
</feature>
<keyword evidence="4" id="KW-1185">Reference proteome</keyword>
<dbReference type="InterPro" id="IPR001849">
    <property type="entry name" value="PH_domain"/>
</dbReference>
<feature type="compositionally biased region" description="Pro residues" evidence="1">
    <location>
        <begin position="1136"/>
        <end position="1152"/>
    </location>
</feature>
<feature type="compositionally biased region" description="Polar residues" evidence="1">
    <location>
        <begin position="863"/>
        <end position="873"/>
    </location>
</feature>
<feature type="compositionally biased region" description="Low complexity" evidence="1">
    <location>
        <begin position="1552"/>
        <end position="1562"/>
    </location>
</feature>
<feature type="compositionally biased region" description="Pro residues" evidence="1">
    <location>
        <begin position="351"/>
        <end position="360"/>
    </location>
</feature>
<comment type="caution">
    <text evidence="3">The sequence shown here is derived from an EMBL/GenBank/DDBJ whole genome shotgun (WGS) entry which is preliminary data.</text>
</comment>
<accession>A0A9P5N489</accession>
<feature type="region of interest" description="Disordered" evidence="1">
    <location>
        <begin position="1297"/>
        <end position="1316"/>
    </location>
</feature>
<evidence type="ECO:0000313" key="3">
    <source>
        <dbReference type="EMBL" id="KAF8486134.1"/>
    </source>
</evidence>
<gene>
    <name evidence="3" type="ORF">DFH94DRAFT_169931</name>
</gene>
<feature type="compositionally biased region" description="Polar residues" evidence="1">
    <location>
        <begin position="760"/>
        <end position="777"/>
    </location>
</feature>
<dbReference type="Proteomes" id="UP000759537">
    <property type="component" value="Unassembled WGS sequence"/>
</dbReference>
<evidence type="ECO:0000259" key="2">
    <source>
        <dbReference type="SMART" id="SM00233"/>
    </source>
</evidence>
<evidence type="ECO:0000313" key="4">
    <source>
        <dbReference type="Proteomes" id="UP000759537"/>
    </source>
</evidence>
<feature type="compositionally biased region" description="Basic and acidic residues" evidence="1">
    <location>
        <begin position="999"/>
        <end position="1018"/>
    </location>
</feature>
<feature type="compositionally biased region" description="Acidic residues" evidence="1">
    <location>
        <begin position="1076"/>
        <end position="1093"/>
    </location>
</feature>
<evidence type="ECO:0000256" key="1">
    <source>
        <dbReference type="SAM" id="MobiDB-lite"/>
    </source>
</evidence>
<name>A0A9P5N489_9AGAM</name>